<evidence type="ECO:0000313" key="2">
    <source>
        <dbReference type="Proteomes" id="UP000505020"/>
    </source>
</evidence>
<proteinExistence type="predicted"/>
<protein>
    <recommendedName>
        <fullName evidence="3">DUF1102 domain-containing protein</fullName>
    </recommendedName>
</protein>
<accession>A0A7D4BR05</accession>
<evidence type="ECO:0000313" key="1">
    <source>
        <dbReference type="EMBL" id="QKG92000.1"/>
    </source>
</evidence>
<sequence>MSSEQQPPLRTTMPTRRQTTLGLASMALGSAVVSSASFLSGTTAAADLRVVVSSELSLSPGRAGEEYVRTDDDSEVEAVVIEQLNQRAISRFEELIEVTNNGDVPYDRLAFSFSPSGDNPNQSSEAVAETLRAVSADEPTETDAQGRTTLLADSDQTFDAGDTVSFGMVVNLIPDEAPGDLVELPEESSVTLEISAVEE</sequence>
<dbReference type="AlphaFoldDB" id="A0A7D4BR05"/>
<name>A0A7D4BR05_9EURY</name>
<dbReference type="Proteomes" id="UP000505020">
    <property type="component" value="Chromosome"/>
</dbReference>
<organism evidence="1 2">
    <name type="scientific">Halorubrum salinarum</name>
    <dbReference type="NCBI Taxonomy" id="2739057"/>
    <lineage>
        <taxon>Archaea</taxon>
        <taxon>Methanobacteriati</taxon>
        <taxon>Methanobacteriota</taxon>
        <taxon>Stenosarchaea group</taxon>
        <taxon>Halobacteria</taxon>
        <taxon>Halobacteriales</taxon>
        <taxon>Haloferacaceae</taxon>
        <taxon>Halorubrum</taxon>
    </lineage>
</organism>
<dbReference type="GeneID" id="55594078"/>
<gene>
    <name evidence="1" type="ORF">HPS36_03710</name>
</gene>
<dbReference type="KEGG" id="hsai:HPS36_03710"/>
<reference evidence="1 2" key="1">
    <citation type="submission" date="2020-05" db="EMBL/GenBank/DDBJ databases">
        <title>Halorubrum RHB-C sp.nov., an extremely halophilic archaeon isolated from solar salt farm.</title>
        <authorList>
            <person name="Ho H."/>
            <person name="Danganan R.E."/>
            <person name="Dedeles G.R."/>
            <person name="Kim S.-G."/>
        </authorList>
    </citation>
    <scope>NUCLEOTIDE SEQUENCE [LARGE SCALE GENOMIC DNA]</scope>
    <source>
        <strain evidence="1 2">RHB-C</strain>
    </source>
</reference>
<keyword evidence="2" id="KW-1185">Reference proteome</keyword>
<dbReference type="EMBL" id="CP053941">
    <property type="protein sequence ID" value="QKG92000.1"/>
    <property type="molecule type" value="Genomic_DNA"/>
</dbReference>
<dbReference type="RefSeq" id="WP_173228552.1">
    <property type="nucleotide sequence ID" value="NZ_CP053941.1"/>
</dbReference>
<evidence type="ECO:0008006" key="3">
    <source>
        <dbReference type="Google" id="ProtNLM"/>
    </source>
</evidence>